<dbReference type="Gene3D" id="3.40.630.30">
    <property type="match status" value="1"/>
</dbReference>
<dbReference type="PROSITE" id="PS51186">
    <property type="entry name" value="GNAT"/>
    <property type="match status" value="1"/>
</dbReference>
<dbReference type="GO" id="GO:0034069">
    <property type="term" value="F:aminoglycoside N-acetyltransferase activity"/>
    <property type="evidence" value="ECO:0007669"/>
    <property type="project" value="TreeGrafter"/>
</dbReference>
<dbReference type="PANTHER" id="PTHR37817:SF1">
    <property type="entry name" value="N-ACETYLTRANSFERASE EIS"/>
    <property type="match status" value="1"/>
</dbReference>
<evidence type="ECO:0000313" key="2">
    <source>
        <dbReference type="EMBL" id="CAF1614364.1"/>
    </source>
</evidence>
<accession>A0A816BWH7</accession>
<dbReference type="Pfam" id="PF13527">
    <property type="entry name" value="Acetyltransf_9"/>
    <property type="match status" value="1"/>
</dbReference>
<dbReference type="PANTHER" id="PTHR37817">
    <property type="entry name" value="N-ACETYLTRANSFERASE EIS"/>
    <property type="match status" value="1"/>
</dbReference>
<dbReference type="SUPFAM" id="SSF55729">
    <property type="entry name" value="Acyl-CoA N-acyltransferases (Nat)"/>
    <property type="match status" value="1"/>
</dbReference>
<dbReference type="Proteomes" id="UP000663828">
    <property type="component" value="Unassembled WGS sequence"/>
</dbReference>
<organism evidence="2 3">
    <name type="scientific">Adineta ricciae</name>
    <name type="common">Rotifer</name>
    <dbReference type="NCBI Taxonomy" id="249248"/>
    <lineage>
        <taxon>Eukaryota</taxon>
        <taxon>Metazoa</taxon>
        <taxon>Spiralia</taxon>
        <taxon>Gnathifera</taxon>
        <taxon>Rotifera</taxon>
        <taxon>Eurotatoria</taxon>
        <taxon>Bdelloidea</taxon>
        <taxon>Adinetida</taxon>
        <taxon>Adinetidae</taxon>
        <taxon>Adineta</taxon>
    </lineage>
</organism>
<name>A0A816BWH7_ADIRI</name>
<reference evidence="2" key="1">
    <citation type="submission" date="2021-02" db="EMBL/GenBank/DDBJ databases">
        <authorList>
            <person name="Nowell W R."/>
        </authorList>
    </citation>
    <scope>NUCLEOTIDE SEQUENCE</scope>
</reference>
<protein>
    <recommendedName>
        <fullName evidence="1">N-acetyltransferase domain-containing protein</fullName>
    </recommendedName>
</protein>
<comment type="caution">
    <text evidence="2">The sequence shown here is derived from an EMBL/GenBank/DDBJ whole genome shotgun (WGS) entry which is preliminary data.</text>
</comment>
<gene>
    <name evidence="2" type="ORF">XAT740_LOCUS49346</name>
</gene>
<proteinExistence type="predicted"/>
<dbReference type="EMBL" id="CAJNOR010007282">
    <property type="protein sequence ID" value="CAF1614364.1"/>
    <property type="molecule type" value="Genomic_DNA"/>
</dbReference>
<dbReference type="CDD" id="cd04301">
    <property type="entry name" value="NAT_SF"/>
    <property type="match status" value="1"/>
</dbReference>
<keyword evidence="3" id="KW-1185">Reference proteome</keyword>
<dbReference type="InterPro" id="IPR051554">
    <property type="entry name" value="Acetyltransferase_Eis"/>
</dbReference>
<dbReference type="InterPro" id="IPR016181">
    <property type="entry name" value="Acyl_CoA_acyltransferase"/>
</dbReference>
<evidence type="ECO:0000259" key="1">
    <source>
        <dbReference type="PROSITE" id="PS51186"/>
    </source>
</evidence>
<sequence>MSVIYRPVEEHEQQQALDLWYAVFKTQPEYFERYFSEKESPRYQLGDTLGAWLDDKLVSAVHIRRLYIRSRDDNVEYLCGAISNVATLEEHRKHGYSRELLRMAITKMKQSGEFDISVLGTGRPNHYSVLGWEQIALPSPISVQWNHFSSSGDNHHQWYPINDLLSSNCQLLLDIHSNKPRTYQFSRSPVSMFQHWIGWNWRKENAIVYVISDQGYIVITHPDSAENTYVSEWRAANVETEKKLLKLAANEIHRRHPQLKTIRLHTVPQYMGLNELDQWAGVVTVSKNDHTMIRNIRLSRDVLEKIKAAYLGGHATFWQGDYF</sequence>
<evidence type="ECO:0000313" key="3">
    <source>
        <dbReference type="Proteomes" id="UP000663828"/>
    </source>
</evidence>
<dbReference type="AlphaFoldDB" id="A0A816BWH7"/>
<dbReference type="InterPro" id="IPR000182">
    <property type="entry name" value="GNAT_dom"/>
</dbReference>
<dbReference type="GO" id="GO:0030649">
    <property type="term" value="P:aminoglycoside antibiotic catabolic process"/>
    <property type="evidence" value="ECO:0007669"/>
    <property type="project" value="TreeGrafter"/>
</dbReference>
<feature type="domain" description="N-acetyltransferase" evidence="1">
    <location>
        <begin position="3"/>
        <end position="164"/>
    </location>
</feature>